<dbReference type="OrthoDB" id="9808429at2"/>
<dbReference type="InterPro" id="IPR006683">
    <property type="entry name" value="Thioestr_dom"/>
</dbReference>
<feature type="domain" description="Thioesterase" evidence="3">
    <location>
        <begin position="36"/>
        <end position="117"/>
    </location>
</feature>
<dbReference type="CDD" id="cd00586">
    <property type="entry name" value="4HBT"/>
    <property type="match status" value="1"/>
</dbReference>
<gene>
    <name evidence="4" type="ORF">GRI40_05650</name>
</gene>
<protein>
    <submittedName>
        <fullName evidence="4">YbgC/FadM family acyl-CoA thioesterase</fullName>
        <ecNumber evidence="4">3.1.2.-</ecNumber>
    </submittedName>
</protein>
<dbReference type="InterPro" id="IPR050563">
    <property type="entry name" value="4-hydroxybenzoyl-CoA_TE"/>
</dbReference>
<name>A0A6I4TEV0_9SPHN</name>
<keyword evidence="2 4" id="KW-0378">Hydrolase</keyword>
<dbReference type="PIRSF" id="PIRSF003230">
    <property type="entry name" value="YbgC"/>
    <property type="match status" value="1"/>
</dbReference>
<dbReference type="SUPFAM" id="SSF54637">
    <property type="entry name" value="Thioesterase/thiol ester dehydrase-isomerase"/>
    <property type="match status" value="1"/>
</dbReference>
<evidence type="ECO:0000256" key="1">
    <source>
        <dbReference type="ARBA" id="ARBA00005953"/>
    </source>
</evidence>
<evidence type="ECO:0000313" key="4">
    <source>
        <dbReference type="EMBL" id="MXO74705.1"/>
    </source>
</evidence>
<dbReference type="PANTHER" id="PTHR31793:SF37">
    <property type="entry name" value="ACYL-COA THIOESTER HYDROLASE YBGC"/>
    <property type="match status" value="1"/>
</dbReference>
<dbReference type="RefSeq" id="WP_160610438.1">
    <property type="nucleotide sequence ID" value="NZ_WTZA01000001.1"/>
</dbReference>
<dbReference type="NCBIfam" id="TIGR00051">
    <property type="entry name" value="YbgC/FadM family acyl-CoA thioesterase"/>
    <property type="match status" value="1"/>
</dbReference>
<dbReference type="Pfam" id="PF03061">
    <property type="entry name" value="4HBT"/>
    <property type="match status" value="1"/>
</dbReference>
<comment type="similarity">
    <text evidence="1">Belongs to the 4-hydroxybenzoyl-CoA thioesterase family.</text>
</comment>
<dbReference type="InterPro" id="IPR006684">
    <property type="entry name" value="YbgC/YbaW"/>
</dbReference>
<proteinExistence type="inferred from homology"/>
<dbReference type="PANTHER" id="PTHR31793">
    <property type="entry name" value="4-HYDROXYBENZOYL-COA THIOESTERASE FAMILY MEMBER"/>
    <property type="match status" value="1"/>
</dbReference>
<dbReference type="AlphaFoldDB" id="A0A6I4TEV0"/>
<dbReference type="EMBL" id="WTZA01000001">
    <property type="protein sequence ID" value="MXO74705.1"/>
    <property type="molecule type" value="Genomic_DNA"/>
</dbReference>
<comment type="caution">
    <text evidence="4">The sequence shown here is derived from an EMBL/GenBank/DDBJ whole genome shotgun (WGS) entry which is preliminary data.</text>
</comment>
<accession>A0A6I4TEV0</accession>
<dbReference type="InterPro" id="IPR029069">
    <property type="entry name" value="HotDog_dom_sf"/>
</dbReference>
<sequence length="158" mass="17371">MTAQIPNTLPLPGGLIDGSRHLFAVRAYYEDTDLSGIVYHANYLRWFERARSDLLRLLDIDQRAAVEAGDGAYAVADLHITYVRPARLDDTVVIETTCTGLGAASVRIHQHATRDGETIARQAVRVGFIDPAGRARRQPAPWRAAFAQFAAQSDQGPE</sequence>
<keyword evidence="5" id="KW-1185">Reference proteome</keyword>
<dbReference type="Gene3D" id="3.10.129.10">
    <property type="entry name" value="Hotdog Thioesterase"/>
    <property type="match status" value="1"/>
</dbReference>
<evidence type="ECO:0000259" key="3">
    <source>
        <dbReference type="Pfam" id="PF03061"/>
    </source>
</evidence>
<dbReference type="EC" id="3.1.2.-" evidence="4"/>
<evidence type="ECO:0000313" key="5">
    <source>
        <dbReference type="Proteomes" id="UP000439522"/>
    </source>
</evidence>
<dbReference type="Proteomes" id="UP000439522">
    <property type="component" value="Unassembled WGS sequence"/>
</dbReference>
<reference evidence="4 5" key="1">
    <citation type="submission" date="2019-12" db="EMBL/GenBank/DDBJ databases">
        <title>Genomic-based taxomic classification of the family Erythrobacteraceae.</title>
        <authorList>
            <person name="Xu L."/>
        </authorList>
    </citation>
    <scope>NUCLEOTIDE SEQUENCE [LARGE SCALE GENOMIC DNA]</scope>
    <source>
        <strain evidence="4 5">100921-2</strain>
    </source>
</reference>
<evidence type="ECO:0000256" key="2">
    <source>
        <dbReference type="ARBA" id="ARBA00022801"/>
    </source>
</evidence>
<dbReference type="GO" id="GO:0047617">
    <property type="term" value="F:fatty acyl-CoA hydrolase activity"/>
    <property type="evidence" value="ECO:0007669"/>
    <property type="project" value="TreeGrafter"/>
</dbReference>
<organism evidence="4 5">
    <name type="scientific">Tsuneonella aeria</name>
    <dbReference type="NCBI Taxonomy" id="1837929"/>
    <lineage>
        <taxon>Bacteria</taxon>
        <taxon>Pseudomonadati</taxon>
        <taxon>Pseudomonadota</taxon>
        <taxon>Alphaproteobacteria</taxon>
        <taxon>Sphingomonadales</taxon>
        <taxon>Erythrobacteraceae</taxon>
        <taxon>Tsuneonella</taxon>
    </lineage>
</organism>